<reference evidence="13" key="1">
    <citation type="submission" date="2022-10" db="EMBL/GenBank/DDBJ databases">
        <title>Culturing micro-colonial fungi from biological soil crusts in the Mojave desert and describing Neophaeococcomyces mojavensis, and introducing the new genera and species Taxawa tesnikishii.</title>
        <authorList>
            <person name="Kurbessoian T."/>
            <person name="Stajich J.E."/>
        </authorList>
    </citation>
    <scope>NUCLEOTIDE SEQUENCE</scope>
    <source>
        <strain evidence="13">TK_41</strain>
    </source>
</reference>
<dbReference type="PANTHER" id="PTHR10374">
    <property type="entry name" value="LACTOYLGLUTATHIONE LYASE GLYOXALASE I"/>
    <property type="match status" value="1"/>
</dbReference>
<evidence type="ECO:0000256" key="4">
    <source>
        <dbReference type="ARBA" id="ARBA00022723"/>
    </source>
</evidence>
<comment type="pathway">
    <text evidence="1">Secondary metabolite metabolism; methylglyoxal degradation; (R)-lactate from methylglyoxal: step 1/2.</text>
</comment>
<evidence type="ECO:0000256" key="11">
    <source>
        <dbReference type="PIRSR" id="PIRSR604361-3"/>
    </source>
</evidence>
<dbReference type="GO" id="GO:0004462">
    <property type="term" value="F:lactoylglutathione lyase activity"/>
    <property type="evidence" value="ECO:0007669"/>
    <property type="project" value="UniProtKB-EC"/>
</dbReference>
<keyword evidence="5 11" id="KW-0862">Zinc</keyword>
<dbReference type="EMBL" id="JAPDRK010000009">
    <property type="protein sequence ID" value="KAJ9609054.1"/>
    <property type="molecule type" value="Genomic_DNA"/>
</dbReference>
<evidence type="ECO:0000256" key="10">
    <source>
        <dbReference type="ARBA" id="ARBA00033298"/>
    </source>
</evidence>
<dbReference type="InterPro" id="IPR018146">
    <property type="entry name" value="Glyoxalase_1_CS"/>
</dbReference>
<keyword evidence="4 11" id="KW-0479">Metal-binding</keyword>
<comment type="caution">
    <text evidence="13">The sequence shown here is derived from an EMBL/GenBank/DDBJ whole genome shotgun (WGS) entry which is preliminary data.</text>
</comment>
<dbReference type="InterPro" id="IPR029068">
    <property type="entry name" value="Glyas_Bleomycin-R_OHBP_Dase"/>
</dbReference>
<evidence type="ECO:0000256" key="7">
    <source>
        <dbReference type="ARBA" id="ARBA00030291"/>
    </source>
</evidence>
<dbReference type="Gene3D" id="3.10.180.10">
    <property type="entry name" value="2,3-Dihydroxybiphenyl 1,2-Dioxygenase, domain 1"/>
    <property type="match status" value="2"/>
</dbReference>
<name>A0AA38X9I4_9EURO</name>
<dbReference type="InterPro" id="IPR004360">
    <property type="entry name" value="Glyas_Fos-R_dOase_dom"/>
</dbReference>
<evidence type="ECO:0000313" key="14">
    <source>
        <dbReference type="Proteomes" id="UP001172673"/>
    </source>
</evidence>
<feature type="binding site" evidence="11">
    <location>
        <position position="234"/>
    </location>
    <ligand>
        <name>Zn(2+)</name>
        <dbReference type="ChEBI" id="CHEBI:29105"/>
        <note>ligand shared between dimeric partners</note>
    </ligand>
</feature>
<feature type="domain" description="VOC" evidence="12">
    <location>
        <begin position="10"/>
        <end position="144"/>
    </location>
</feature>
<dbReference type="PROSITE" id="PS00934">
    <property type="entry name" value="GLYOXALASE_I_1"/>
    <property type="match status" value="1"/>
</dbReference>
<dbReference type="AlphaFoldDB" id="A0AA38X9I4"/>
<evidence type="ECO:0000256" key="2">
    <source>
        <dbReference type="ARBA" id="ARBA00010363"/>
    </source>
</evidence>
<dbReference type="SUPFAM" id="SSF54593">
    <property type="entry name" value="Glyoxalase/Bleomycin resistance protein/Dihydroxybiphenyl dioxygenase"/>
    <property type="match status" value="2"/>
</dbReference>
<feature type="domain" description="VOC" evidence="12">
    <location>
        <begin position="162"/>
        <end position="312"/>
    </location>
</feature>
<evidence type="ECO:0000256" key="9">
    <source>
        <dbReference type="ARBA" id="ARBA00032460"/>
    </source>
</evidence>
<keyword evidence="14" id="KW-1185">Reference proteome</keyword>
<evidence type="ECO:0000313" key="13">
    <source>
        <dbReference type="EMBL" id="KAJ9609054.1"/>
    </source>
</evidence>
<dbReference type="PANTHER" id="PTHR10374:SF30">
    <property type="entry name" value="LACTOYLGLUTATHIONE LYASE"/>
    <property type="match status" value="1"/>
</dbReference>
<dbReference type="Proteomes" id="UP001172673">
    <property type="component" value="Unassembled WGS sequence"/>
</dbReference>
<sequence>MVSIDKSQWRFRSTSLRIKDPKRSLEFYKFLGMSVLKKTSMPFLNLDSYSLCYRPQGPRPKEGILELLHNDGSENNASFAVANGNDEPDLGYGHICISVDSLPAACERLEKRGCRFQKKLREGPNSHMAFVLDPDGYWIELVSNQPLAHIKDPEKTDTDSYLLNHTMLRVSDPQRTRAFYEEILGMRLLWSLDLENIESRFEFYGFCEVDDARKYGGDVARGENPVFHRQGVLELKYHHRDRRNGVVYYNGNGNSKPRGFAWICIAIDDLVAACEYLDRKGVVWIKRLSDGPGNTYAIMTDPDGYWIKMIDNQAD</sequence>
<dbReference type="GO" id="GO:0046872">
    <property type="term" value="F:metal ion binding"/>
    <property type="evidence" value="ECO:0007669"/>
    <property type="project" value="UniProtKB-KW"/>
</dbReference>
<gene>
    <name evidence="13" type="primary">GLO1_2</name>
    <name evidence="13" type="ORF">H2200_006825</name>
</gene>
<dbReference type="CDD" id="cd07233">
    <property type="entry name" value="GlxI_Zn"/>
    <property type="match status" value="2"/>
</dbReference>
<evidence type="ECO:0000256" key="5">
    <source>
        <dbReference type="ARBA" id="ARBA00022833"/>
    </source>
</evidence>
<proteinExistence type="inferred from homology"/>
<protein>
    <recommendedName>
        <fullName evidence="3">lactoylglutathione lyase</fullName>
        <ecNumber evidence="3">4.4.1.5</ecNumber>
    </recommendedName>
    <alternativeName>
        <fullName evidence="8">Aldoketomutase</fullName>
    </alternativeName>
    <alternativeName>
        <fullName evidence="7">Ketone-aldehyde mutase</fullName>
    </alternativeName>
    <alternativeName>
        <fullName evidence="9">Methylglyoxalase</fullName>
    </alternativeName>
    <alternativeName>
        <fullName evidence="10">S-D-lactoylglutathione methylglyoxal lyase</fullName>
    </alternativeName>
</protein>
<dbReference type="Pfam" id="PF00903">
    <property type="entry name" value="Glyoxalase"/>
    <property type="match status" value="2"/>
</dbReference>
<comment type="cofactor">
    <cofactor evidence="11">
        <name>Zn(2+)</name>
        <dbReference type="ChEBI" id="CHEBI:29105"/>
    </cofactor>
    <text evidence="11">Binds 1 zinc ion per subunit. In the homodimer, two zinc ions are bound between subunits.</text>
</comment>
<evidence type="ECO:0000256" key="1">
    <source>
        <dbReference type="ARBA" id="ARBA00005008"/>
    </source>
</evidence>
<dbReference type="EC" id="4.4.1.5" evidence="3"/>
<evidence type="ECO:0000259" key="12">
    <source>
        <dbReference type="PROSITE" id="PS51819"/>
    </source>
</evidence>
<comment type="similarity">
    <text evidence="2">Belongs to the glyoxalase I family.</text>
</comment>
<accession>A0AA38X9I4</accession>
<evidence type="ECO:0000256" key="8">
    <source>
        <dbReference type="ARBA" id="ARBA00030892"/>
    </source>
</evidence>
<evidence type="ECO:0000256" key="3">
    <source>
        <dbReference type="ARBA" id="ARBA00012081"/>
    </source>
</evidence>
<dbReference type="NCBIfam" id="TIGR00068">
    <property type="entry name" value="glyox_I"/>
    <property type="match status" value="1"/>
</dbReference>
<dbReference type="PROSITE" id="PS51819">
    <property type="entry name" value="VOC"/>
    <property type="match status" value="2"/>
</dbReference>
<dbReference type="InterPro" id="IPR004361">
    <property type="entry name" value="Glyoxalase_1"/>
</dbReference>
<dbReference type="InterPro" id="IPR037523">
    <property type="entry name" value="VOC_core"/>
</dbReference>
<organism evidence="13 14">
    <name type="scientific">Cladophialophora chaetospira</name>
    <dbReference type="NCBI Taxonomy" id="386627"/>
    <lineage>
        <taxon>Eukaryota</taxon>
        <taxon>Fungi</taxon>
        <taxon>Dikarya</taxon>
        <taxon>Ascomycota</taxon>
        <taxon>Pezizomycotina</taxon>
        <taxon>Eurotiomycetes</taxon>
        <taxon>Chaetothyriomycetidae</taxon>
        <taxon>Chaetothyriales</taxon>
        <taxon>Herpotrichiellaceae</taxon>
        <taxon>Cladophialophora</taxon>
    </lineage>
</organism>
<keyword evidence="6 13" id="KW-0456">Lyase</keyword>
<evidence type="ECO:0000256" key="6">
    <source>
        <dbReference type="ARBA" id="ARBA00023239"/>
    </source>
</evidence>